<dbReference type="RefSeq" id="XP_028488456.1">
    <property type="nucleotide sequence ID" value="XM_028634018.1"/>
</dbReference>
<evidence type="ECO:0000313" key="12">
    <source>
        <dbReference type="EMBL" id="RWQ98811.1"/>
    </source>
</evidence>
<proteinExistence type="inferred from homology"/>
<comment type="subcellular location">
    <subcellularLocation>
        <location evidence="2">Cytoplasm</location>
    </subcellularLocation>
    <subcellularLocation>
        <location evidence="1">Nucleus</location>
    </subcellularLocation>
</comment>
<keyword evidence="8" id="KW-0539">Nucleus</keyword>
<feature type="compositionally biased region" description="Basic and acidic residues" evidence="9">
    <location>
        <begin position="315"/>
        <end position="327"/>
    </location>
</feature>
<organism evidence="12 13">
    <name type="scientific">Byssochlamys spectabilis</name>
    <name type="common">Paecilomyces variotii</name>
    <dbReference type="NCBI Taxonomy" id="264951"/>
    <lineage>
        <taxon>Eukaryota</taxon>
        <taxon>Fungi</taxon>
        <taxon>Dikarya</taxon>
        <taxon>Ascomycota</taxon>
        <taxon>Pezizomycotina</taxon>
        <taxon>Eurotiomycetes</taxon>
        <taxon>Eurotiomycetidae</taxon>
        <taxon>Eurotiales</taxon>
        <taxon>Thermoascaceae</taxon>
        <taxon>Paecilomyces</taxon>
    </lineage>
</organism>
<feature type="compositionally biased region" description="Polar residues" evidence="9">
    <location>
        <begin position="216"/>
        <end position="241"/>
    </location>
</feature>
<feature type="region of interest" description="Disordered" evidence="9">
    <location>
        <begin position="1"/>
        <end position="57"/>
    </location>
</feature>
<dbReference type="SMART" id="SM00393">
    <property type="entry name" value="R3H"/>
    <property type="match status" value="1"/>
</dbReference>
<dbReference type="InterPro" id="IPR036867">
    <property type="entry name" value="R3H_dom_sf"/>
</dbReference>
<dbReference type="CDD" id="cd02646">
    <property type="entry name" value="R3H_G-patch"/>
    <property type="match status" value="1"/>
</dbReference>
<dbReference type="GO" id="GO:0003676">
    <property type="term" value="F:nucleic acid binding"/>
    <property type="evidence" value="ECO:0007669"/>
    <property type="project" value="UniProtKB-UniRule"/>
</dbReference>
<accession>A0A443I470</accession>
<evidence type="ECO:0000256" key="9">
    <source>
        <dbReference type="SAM" id="MobiDB-lite"/>
    </source>
</evidence>
<evidence type="ECO:0000256" key="5">
    <source>
        <dbReference type="ARBA" id="ARBA00022490"/>
    </source>
</evidence>
<dbReference type="STRING" id="264951.A0A443I470"/>
<sequence>MARSGKAKARSRRSGFAAMTSRVNSHWAGSPHPSTHNDTESQLTMQQEAHNTGRHSVSWETSQLRFNKVNFVKAGSMYLDKLNEETAEPQQESRETDAETQPKHETATDTIDGAEDTGNTLFFVDSLGDKPATTGLLDPVARLELSSAEDSSEDEVVFPGRNARSEGHPSSREKSREGVRKYDDDVGNFLSPAVSGNVKPVDQKQLDTERADPGHGTSSAIDTGSDSVGQSSQLHAHSTTGEPGITSKRAETGIIEFKQVDILADYIENIDPEYLGAGSDQDREGWNTDNALDSSDSDDEGQLPDGQASEVIVGKQERKSKGSRKSDIVSSGDESMSYSSSELEGDDMPSERDEQSLAGEESEDYSDEQLARALQMQEGLGVTLDEIVLFDSISNPRMSRVSNPKPGKSDGRSRQKNKASRESMFVSASALADALDEDPYHGFDIMDFDRPSLRKKPKGRRRGINFELSDSETEEQLERAWRNDRERKKIKKQQREELRSQGLLGRKPGKLDMKAKYSKGISIDNVRSEIRSFLLSSAESLPLPPMGKEYRKLVHEIANAVSLKSQSRGNGPSRFPVLYKTSRTPKFTQRDIPNIDKAFSRGGRPRGHAGGKGTQPSSKRGRPNAAASYADGDIVGASAPEIGAENKGRAMLEKMGWSSGTALGAQNNKGILHPVAHVVKNSRTGLG</sequence>
<comment type="similarity">
    <text evidence="3">Belongs to the SQS1 family.</text>
</comment>
<dbReference type="Gene3D" id="3.30.1370.50">
    <property type="entry name" value="R3H-like domain"/>
    <property type="match status" value="1"/>
</dbReference>
<dbReference type="InterPro" id="IPR001374">
    <property type="entry name" value="R3H_dom"/>
</dbReference>
<gene>
    <name evidence="12" type="ORF">C8Q69DRAFT_77</name>
</gene>
<evidence type="ECO:0000313" key="13">
    <source>
        <dbReference type="Proteomes" id="UP000283841"/>
    </source>
</evidence>
<dbReference type="SUPFAM" id="SSF82708">
    <property type="entry name" value="R3H domain"/>
    <property type="match status" value="1"/>
</dbReference>
<evidence type="ECO:0000259" key="10">
    <source>
        <dbReference type="PROSITE" id="PS50174"/>
    </source>
</evidence>
<comment type="caution">
    <text evidence="12">The sequence shown here is derived from an EMBL/GenBank/DDBJ whole genome shotgun (WGS) entry which is preliminary data.</text>
</comment>
<reference evidence="12 13" key="1">
    <citation type="journal article" date="2018" name="Front. Microbiol.">
        <title>Genomic and genetic insights into a cosmopolitan fungus, Paecilomyces variotii (Eurotiales).</title>
        <authorList>
            <person name="Urquhart A.S."/>
            <person name="Mondo S.J."/>
            <person name="Makela M.R."/>
            <person name="Hane J.K."/>
            <person name="Wiebenga A."/>
            <person name="He G."/>
            <person name="Mihaltcheva S."/>
            <person name="Pangilinan J."/>
            <person name="Lipzen A."/>
            <person name="Barry K."/>
            <person name="de Vries R.P."/>
            <person name="Grigoriev I.V."/>
            <person name="Idnurm A."/>
        </authorList>
    </citation>
    <scope>NUCLEOTIDE SEQUENCE [LARGE SCALE GENOMIC DNA]</scope>
    <source>
        <strain evidence="12 13">CBS 101075</strain>
    </source>
</reference>
<dbReference type="InterPro" id="IPR034082">
    <property type="entry name" value="R3H_G-patch"/>
</dbReference>
<dbReference type="GeneID" id="39603295"/>
<dbReference type="AlphaFoldDB" id="A0A443I470"/>
<keyword evidence="13" id="KW-1185">Reference proteome</keyword>
<feature type="region of interest" description="Disordered" evidence="9">
    <location>
        <begin position="84"/>
        <end position="116"/>
    </location>
</feature>
<evidence type="ECO:0000256" key="7">
    <source>
        <dbReference type="ARBA" id="ARBA00023187"/>
    </source>
</evidence>
<feature type="region of interest" description="Disordered" evidence="9">
    <location>
        <begin position="586"/>
        <end position="632"/>
    </location>
</feature>
<feature type="compositionally biased region" description="Basic and acidic residues" evidence="9">
    <location>
        <begin position="201"/>
        <end position="213"/>
    </location>
</feature>
<keyword evidence="7" id="KW-0508">mRNA splicing</keyword>
<feature type="compositionally biased region" description="Polar residues" evidence="9">
    <location>
        <begin position="32"/>
        <end position="57"/>
    </location>
</feature>
<dbReference type="InterPro" id="IPR000467">
    <property type="entry name" value="G_patch_dom"/>
</dbReference>
<feature type="domain" description="R3H" evidence="11">
    <location>
        <begin position="520"/>
        <end position="582"/>
    </location>
</feature>
<dbReference type="EMBL" id="RCNU01000001">
    <property type="protein sequence ID" value="RWQ98811.1"/>
    <property type="molecule type" value="Genomic_DNA"/>
</dbReference>
<dbReference type="PANTHER" id="PTHR14195">
    <property type="entry name" value="G PATCH DOMAIN CONTAINING PROTEIN 2"/>
    <property type="match status" value="1"/>
</dbReference>
<dbReference type="Pfam" id="PF01585">
    <property type="entry name" value="G-patch"/>
    <property type="match status" value="1"/>
</dbReference>
<keyword evidence="6" id="KW-0507">mRNA processing</keyword>
<feature type="region of interest" description="Disordered" evidence="9">
    <location>
        <begin position="146"/>
        <end position="247"/>
    </location>
</feature>
<feature type="compositionally biased region" description="Basic and acidic residues" evidence="9">
    <location>
        <begin position="91"/>
        <end position="107"/>
    </location>
</feature>
<evidence type="ECO:0000256" key="1">
    <source>
        <dbReference type="ARBA" id="ARBA00004123"/>
    </source>
</evidence>
<feature type="compositionally biased region" description="Basic and acidic residues" evidence="9">
    <location>
        <begin position="163"/>
        <end position="184"/>
    </location>
</feature>
<feature type="compositionally biased region" description="Polar residues" evidence="9">
    <location>
        <begin position="393"/>
        <end position="402"/>
    </location>
</feature>
<evidence type="ECO:0000256" key="3">
    <source>
        <dbReference type="ARBA" id="ARBA00010306"/>
    </source>
</evidence>
<dbReference type="VEuPathDB" id="FungiDB:C8Q69DRAFT_77"/>
<evidence type="ECO:0000256" key="8">
    <source>
        <dbReference type="ARBA" id="ARBA00023242"/>
    </source>
</evidence>
<feature type="domain" description="G-patch" evidence="10">
    <location>
        <begin position="644"/>
        <end position="687"/>
    </location>
</feature>
<feature type="region of interest" description="Disordered" evidence="9">
    <location>
        <begin position="275"/>
        <end position="372"/>
    </location>
</feature>
<dbReference type="GO" id="GO:0008380">
    <property type="term" value="P:RNA splicing"/>
    <property type="evidence" value="ECO:0007669"/>
    <property type="project" value="UniProtKB-KW"/>
</dbReference>
<dbReference type="PROSITE" id="PS50174">
    <property type="entry name" value="G_PATCH"/>
    <property type="match status" value="1"/>
</dbReference>
<feature type="region of interest" description="Disordered" evidence="9">
    <location>
        <begin position="393"/>
        <end position="425"/>
    </location>
</feature>
<evidence type="ECO:0000256" key="6">
    <source>
        <dbReference type="ARBA" id="ARBA00022664"/>
    </source>
</evidence>
<dbReference type="Pfam" id="PF01424">
    <property type="entry name" value="R3H"/>
    <property type="match status" value="1"/>
</dbReference>
<evidence type="ECO:0000256" key="4">
    <source>
        <dbReference type="ARBA" id="ARBA00018964"/>
    </source>
</evidence>
<evidence type="ECO:0000259" key="11">
    <source>
        <dbReference type="PROSITE" id="PS51061"/>
    </source>
</evidence>
<evidence type="ECO:0000256" key="2">
    <source>
        <dbReference type="ARBA" id="ARBA00004496"/>
    </source>
</evidence>
<dbReference type="SMART" id="SM00443">
    <property type="entry name" value="G_patch"/>
    <property type="match status" value="1"/>
</dbReference>
<dbReference type="PROSITE" id="PS51061">
    <property type="entry name" value="R3H"/>
    <property type="match status" value="1"/>
</dbReference>
<dbReference type="Proteomes" id="UP000283841">
    <property type="component" value="Unassembled WGS sequence"/>
</dbReference>
<dbReference type="GO" id="GO:0005634">
    <property type="term" value="C:nucleus"/>
    <property type="evidence" value="ECO:0007669"/>
    <property type="project" value="UniProtKB-SubCell"/>
</dbReference>
<dbReference type="InterPro" id="IPR051189">
    <property type="entry name" value="Splicing_assoc_domain"/>
</dbReference>
<dbReference type="GO" id="GO:0006397">
    <property type="term" value="P:mRNA processing"/>
    <property type="evidence" value="ECO:0007669"/>
    <property type="project" value="UniProtKB-KW"/>
</dbReference>
<protein>
    <recommendedName>
        <fullName evidence="4">Protein SQS1</fullName>
    </recommendedName>
</protein>
<dbReference type="GO" id="GO:0005737">
    <property type="term" value="C:cytoplasm"/>
    <property type="evidence" value="ECO:0007669"/>
    <property type="project" value="UniProtKB-SubCell"/>
</dbReference>
<name>A0A443I470_BYSSP</name>
<keyword evidence="5" id="KW-0963">Cytoplasm</keyword>
<feature type="compositionally biased region" description="Low complexity" evidence="9">
    <location>
        <begin position="330"/>
        <end position="342"/>
    </location>
</feature>
<feature type="compositionally biased region" description="Basic residues" evidence="9">
    <location>
        <begin position="1"/>
        <end position="13"/>
    </location>
</feature>